<accession>A0A5P1EK82</accession>
<feature type="compositionally biased region" description="Low complexity" evidence="2">
    <location>
        <begin position="115"/>
        <end position="130"/>
    </location>
</feature>
<sequence length="160" mass="17672">MKEVVGHTGLLYDIYTGATLRSSLHLVDLAVSERVDRSEVTGYRLREYLKFAERVSGVELGAARSNKESKDIRDLMEQVASLKGKMARKDEEIERLQLLKDMGNQSPGVSKRHGSNSLRLSSSSPGLSLLDFATQHKRRSSSRRAAVPIQRSASDPGNSS</sequence>
<name>A0A5P1EK82_ASPOF</name>
<dbReference type="GO" id="GO:0008017">
    <property type="term" value="F:microtubule binding"/>
    <property type="evidence" value="ECO:0007669"/>
    <property type="project" value="TreeGrafter"/>
</dbReference>
<proteinExistence type="predicted"/>
<dbReference type="InterPro" id="IPR027640">
    <property type="entry name" value="Kinesin-like_fam"/>
</dbReference>
<dbReference type="InterPro" id="IPR027417">
    <property type="entry name" value="P-loop_NTPase"/>
</dbReference>
<organism evidence="3 4">
    <name type="scientific">Asparagus officinalis</name>
    <name type="common">Garden asparagus</name>
    <dbReference type="NCBI Taxonomy" id="4686"/>
    <lineage>
        <taxon>Eukaryota</taxon>
        <taxon>Viridiplantae</taxon>
        <taxon>Streptophyta</taxon>
        <taxon>Embryophyta</taxon>
        <taxon>Tracheophyta</taxon>
        <taxon>Spermatophyta</taxon>
        <taxon>Magnoliopsida</taxon>
        <taxon>Liliopsida</taxon>
        <taxon>Asparagales</taxon>
        <taxon>Asparagaceae</taxon>
        <taxon>Asparagoideae</taxon>
        <taxon>Asparagus</taxon>
    </lineage>
</organism>
<evidence type="ECO:0000313" key="3">
    <source>
        <dbReference type="EMBL" id="ONK66405.1"/>
    </source>
</evidence>
<dbReference type="PANTHER" id="PTHR47972">
    <property type="entry name" value="KINESIN-LIKE PROTEIN KLP-3"/>
    <property type="match status" value="1"/>
</dbReference>
<gene>
    <name evidence="3" type="ORF">A4U43_C06F7500</name>
</gene>
<evidence type="ECO:0000313" key="4">
    <source>
        <dbReference type="Proteomes" id="UP000243459"/>
    </source>
</evidence>
<dbReference type="SUPFAM" id="SSF52540">
    <property type="entry name" value="P-loop containing nucleoside triphosphate hydrolases"/>
    <property type="match status" value="1"/>
</dbReference>
<feature type="coiled-coil region" evidence="1">
    <location>
        <begin position="72"/>
        <end position="99"/>
    </location>
</feature>
<dbReference type="GO" id="GO:0003777">
    <property type="term" value="F:microtubule motor activity"/>
    <property type="evidence" value="ECO:0007669"/>
    <property type="project" value="InterPro"/>
</dbReference>
<protein>
    <submittedName>
        <fullName evidence="3">Uncharacterized protein</fullName>
    </submittedName>
</protein>
<reference evidence="4" key="1">
    <citation type="journal article" date="2017" name="Nat. Commun.">
        <title>The asparagus genome sheds light on the origin and evolution of a young Y chromosome.</title>
        <authorList>
            <person name="Harkess A."/>
            <person name="Zhou J."/>
            <person name="Xu C."/>
            <person name="Bowers J.E."/>
            <person name="Van der Hulst R."/>
            <person name="Ayyampalayam S."/>
            <person name="Mercati F."/>
            <person name="Riccardi P."/>
            <person name="McKain M.R."/>
            <person name="Kakrana A."/>
            <person name="Tang H."/>
            <person name="Ray J."/>
            <person name="Groenendijk J."/>
            <person name="Arikit S."/>
            <person name="Mathioni S.M."/>
            <person name="Nakano M."/>
            <person name="Shan H."/>
            <person name="Telgmann-Rauber A."/>
            <person name="Kanno A."/>
            <person name="Yue Z."/>
            <person name="Chen H."/>
            <person name="Li W."/>
            <person name="Chen Y."/>
            <person name="Xu X."/>
            <person name="Zhang Y."/>
            <person name="Luo S."/>
            <person name="Chen H."/>
            <person name="Gao J."/>
            <person name="Mao Z."/>
            <person name="Pires J.C."/>
            <person name="Luo M."/>
            <person name="Kudrna D."/>
            <person name="Wing R.A."/>
            <person name="Meyers B.C."/>
            <person name="Yi K."/>
            <person name="Kong H."/>
            <person name="Lavrijsen P."/>
            <person name="Sunseri F."/>
            <person name="Falavigna A."/>
            <person name="Ye Y."/>
            <person name="Leebens-Mack J.H."/>
            <person name="Chen G."/>
        </authorList>
    </citation>
    <scope>NUCLEOTIDE SEQUENCE [LARGE SCALE GENOMIC DNA]</scope>
    <source>
        <strain evidence="4">cv. DH0086</strain>
    </source>
</reference>
<feature type="region of interest" description="Disordered" evidence="2">
    <location>
        <begin position="100"/>
        <end position="160"/>
    </location>
</feature>
<dbReference type="GO" id="GO:0007018">
    <property type="term" value="P:microtubule-based movement"/>
    <property type="evidence" value="ECO:0007669"/>
    <property type="project" value="InterPro"/>
</dbReference>
<dbReference type="Proteomes" id="UP000243459">
    <property type="component" value="Chromosome 6"/>
</dbReference>
<dbReference type="PANTHER" id="PTHR47972:SF14">
    <property type="entry name" value="KINESIN-LIKE PROTEIN KIN-14J"/>
    <property type="match status" value="1"/>
</dbReference>
<keyword evidence="1" id="KW-0175">Coiled coil</keyword>
<evidence type="ECO:0000256" key="1">
    <source>
        <dbReference type="SAM" id="Coils"/>
    </source>
</evidence>
<keyword evidence="4" id="KW-1185">Reference proteome</keyword>
<dbReference type="Gramene" id="ONK66405">
    <property type="protein sequence ID" value="ONK66405"/>
    <property type="gene ID" value="A4U43_C06F7500"/>
</dbReference>
<dbReference type="EMBL" id="CM007386">
    <property type="protein sequence ID" value="ONK66405.1"/>
    <property type="molecule type" value="Genomic_DNA"/>
</dbReference>
<dbReference type="AlphaFoldDB" id="A0A5P1EK82"/>
<dbReference type="GO" id="GO:0015630">
    <property type="term" value="C:microtubule cytoskeleton"/>
    <property type="evidence" value="ECO:0007669"/>
    <property type="project" value="TreeGrafter"/>
</dbReference>
<evidence type="ECO:0000256" key="2">
    <source>
        <dbReference type="SAM" id="MobiDB-lite"/>
    </source>
</evidence>
<feature type="compositionally biased region" description="Polar residues" evidence="2">
    <location>
        <begin position="151"/>
        <end position="160"/>
    </location>
</feature>